<evidence type="ECO:0000256" key="2">
    <source>
        <dbReference type="ARBA" id="ARBA00022692"/>
    </source>
</evidence>
<gene>
    <name evidence="11" type="primary">Cd200_0</name>
    <name evidence="11" type="ORF">ATLROG_R13413</name>
</gene>
<protein>
    <submittedName>
        <fullName evidence="11">OX2G protein</fullName>
    </submittedName>
</protein>
<dbReference type="Pfam" id="PF08205">
    <property type="entry name" value="C2-set_2"/>
    <property type="match status" value="1"/>
</dbReference>
<evidence type="ECO:0000256" key="5">
    <source>
        <dbReference type="ARBA" id="ARBA00023136"/>
    </source>
</evidence>
<feature type="domain" description="Ig-like" evidence="10">
    <location>
        <begin position="3"/>
        <end position="90"/>
    </location>
</feature>
<evidence type="ECO:0000256" key="7">
    <source>
        <dbReference type="ARBA" id="ARBA00023180"/>
    </source>
</evidence>
<dbReference type="InterPro" id="IPR013783">
    <property type="entry name" value="Ig-like_fold"/>
</dbReference>
<dbReference type="GO" id="GO:0009986">
    <property type="term" value="C:cell surface"/>
    <property type="evidence" value="ECO:0007669"/>
    <property type="project" value="TreeGrafter"/>
</dbReference>
<dbReference type="Pfam" id="PF07686">
    <property type="entry name" value="V-set"/>
    <property type="match status" value="1"/>
</dbReference>
<evidence type="ECO:0000313" key="11">
    <source>
        <dbReference type="EMBL" id="NXV77806.1"/>
    </source>
</evidence>
<name>A0A7L3WMK2_9GRUI</name>
<evidence type="ECO:0000256" key="4">
    <source>
        <dbReference type="ARBA" id="ARBA00022989"/>
    </source>
</evidence>
<evidence type="ECO:0000256" key="1">
    <source>
        <dbReference type="ARBA" id="ARBA00004479"/>
    </source>
</evidence>
<dbReference type="Gene3D" id="2.60.40.10">
    <property type="entry name" value="Immunoglobulins"/>
    <property type="match status" value="2"/>
</dbReference>
<dbReference type="InterPro" id="IPR013106">
    <property type="entry name" value="Ig_V-set"/>
</dbReference>
<evidence type="ECO:0000313" key="12">
    <source>
        <dbReference type="Proteomes" id="UP000518911"/>
    </source>
</evidence>
<dbReference type="PROSITE" id="PS50835">
    <property type="entry name" value="IG_LIKE"/>
    <property type="match status" value="2"/>
</dbReference>
<dbReference type="InterPro" id="IPR036179">
    <property type="entry name" value="Ig-like_dom_sf"/>
</dbReference>
<dbReference type="GO" id="GO:0043025">
    <property type="term" value="C:neuronal cell body"/>
    <property type="evidence" value="ECO:0007669"/>
    <property type="project" value="TreeGrafter"/>
</dbReference>
<keyword evidence="5 9" id="KW-0472">Membrane</keyword>
<evidence type="ECO:0000256" key="3">
    <source>
        <dbReference type="ARBA" id="ARBA00022729"/>
    </source>
</evidence>
<dbReference type="GO" id="GO:0034113">
    <property type="term" value="P:heterotypic cell-cell adhesion"/>
    <property type="evidence" value="ECO:0007669"/>
    <property type="project" value="TreeGrafter"/>
</dbReference>
<dbReference type="GO" id="GO:0030424">
    <property type="term" value="C:axon"/>
    <property type="evidence" value="ECO:0007669"/>
    <property type="project" value="TreeGrafter"/>
</dbReference>
<dbReference type="OrthoDB" id="9422141at2759"/>
<evidence type="ECO:0000256" key="9">
    <source>
        <dbReference type="SAM" id="Phobius"/>
    </source>
</evidence>
<evidence type="ECO:0000259" key="10">
    <source>
        <dbReference type="PROSITE" id="PS50835"/>
    </source>
</evidence>
<evidence type="ECO:0000256" key="8">
    <source>
        <dbReference type="ARBA" id="ARBA00023319"/>
    </source>
</evidence>
<dbReference type="SMART" id="SM00406">
    <property type="entry name" value="IGv"/>
    <property type="match status" value="1"/>
</dbReference>
<dbReference type="InterPro" id="IPR007110">
    <property type="entry name" value="Ig-like_dom"/>
</dbReference>
<dbReference type="SMART" id="SM00409">
    <property type="entry name" value="IG"/>
    <property type="match status" value="1"/>
</dbReference>
<reference evidence="11 12" key="1">
    <citation type="submission" date="2019-09" db="EMBL/GenBank/DDBJ databases">
        <title>Bird 10,000 Genomes (B10K) Project - Family phase.</title>
        <authorList>
            <person name="Zhang G."/>
        </authorList>
    </citation>
    <scope>NUCLEOTIDE SEQUENCE [LARGE SCALE GENOMIC DNA]</scope>
    <source>
        <strain evidence="11">OUT-0055</strain>
        <tissue evidence="11">Blood</tissue>
    </source>
</reference>
<keyword evidence="6" id="KW-1015">Disulfide bond</keyword>
<keyword evidence="2 9" id="KW-0812">Transmembrane</keyword>
<sequence>VVPQAEHRNVTVGESVTLSCVLTEPEDVLQVTWQKDSEKPDNNIATYSTTKGLRIREPYQGRMNFTSLVLNETSITLWDTRMEDSGCYLCLFNAFPFGSFSGRICMTVFGLNGSVHYNISDNGLIATCSAFGFPEPTVTWSNLFSSSPTQEVVRHASGMVSITSKLEVHNTQSVGAQDLTCRISNANKEMELPVRLTGEERPWWPWLLIIVTVVAVLVLIIVCWRTRMCRTK</sequence>
<accession>A0A7L3WMK2</accession>
<dbReference type="GO" id="GO:0098632">
    <property type="term" value="F:cell-cell adhesion mediator activity"/>
    <property type="evidence" value="ECO:0007669"/>
    <property type="project" value="InterPro"/>
</dbReference>
<keyword evidence="7" id="KW-0325">Glycoprotein</keyword>
<organism evidence="11 12">
    <name type="scientific">Atlantisia rogersi</name>
    <name type="common">Inaccessible Island rail</name>
    <dbReference type="NCBI Taxonomy" id="2478892"/>
    <lineage>
        <taxon>Eukaryota</taxon>
        <taxon>Metazoa</taxon>
        <taxon>Chordata</taxon>
        <taxon>Craniata</taxon>
        <taxon>Vertebrata</taxon>
        <taxon>Euteleostomi</taxon>
        <taxon>Archelosauria</taxon>
        <taxon>Archosauria</taxon>
        <taxon>Dinosauria</taxon>
        <taxon>Saurischia</taxon>
        <taxon>Theropoda</taxon>
        <taxon>Coelurosauria</taxon>
        <taxon>Aves</taxon>
        <taxon>Neognathae</taxon>
        <taxon>Neoaves</taxon>
        <taxon>Gruiformes</taxon>
        <taxon>Rallidae</taxon>
        <taxon>Atlantisia</taxon>
    </lineage>
</organism>
<feature type="non-terminal residue" evidence="11">
    <location>
        <position position="1"/>
    </location>
</feature>
<feature type="non-terminal residue" evidence="11">
    <location>
        <position position="232"/>
    </location>
</feature>
<keyword evidence="12" id="KW-1185">Reference proteome</keyword>
<dbReference type="EMBL" id="VZUJ01083340">
    <property type="protein sequence ID" value="NXV77806.1"/>
    <property type="molecule type" value="Genomic_DNA"/>
</dbReference>
<dbReference type="AlphaFoldDB" id="A0A7L3WMK2"/>
<dbReference type="PANTHER" id="PTHR46841">
    <property type="entry name" value="OX-2 MEMBRANE GLYCOPROTEIN"/>
    <property type="match status" value="1"/>
</dbReference>
<proteinExistence type="predicted"/>
<dbReference type="PANTHER" id="PTHR46841:SF3">
    <property type="entry name" value="OX-2 MEMBRANE GLYCOPROTEIN"/>
    <property type="match status" value="1"/>
</dbReference>
<keyword evidence="8" id="KW-0393">Immunoglobulin domain</keyword>
<evidence type="ECO:0000256" key="6">
    <source>
        <dbReference type="ARBA" id="ARBA00023157"/>
    </source>
</evidence>
<comment type="caution">
    <text evidence="11">The sequence shown here is derived from an EMBL/GenBank/DDBJ whole genome shotgun (WGS) entry which is preliminary data.</text>
</comment>
<keyword evidence="3" id="KW-0732">Signal</keyword>
<comment type="subcellular location">
    <subcellularLocation>
        <location evidence="1">Membrane</location>
        <topology evidence="1">Single-pass type I membrane protein</topology>
    </subcellularLocation>
</comment>
<feature type="transmembrane region" description="Helical" evidence="9">
    <location>
        <begin position="203"/>
        <end position="224"/>
    </location>
</feature>
<dbReference type="InterPro" id="IPR003599">
    <property type="entry name" value="Ig_sub"/>
</dbReference>
<feature type="domain" description="Ig-like" evidence="10">
    <location>
        <begin position="127"/>
        <end position="197"/>
    </location>
</feature>
<dbReference type="GO" id="GO:0150079">
    <property type="term" value="P:negative regulation of neuroinflammatory response"/>
    <property type="evidence" value="ECO:0007669"/>
    <property type="project" value="TreeGrafter"/>
</dbReference>
<dbReference type="Proteomes" id="UP000518911">
    <property type="component" value="Unassembled WGS sequence"/>
</dbReference>
<dbReference type="SUPFAM" id="SSF48726">
    <property type="entry name" value="Immunoglobulin"/>
    <property type="match status" value="2"/>
</dbReference>
<dbReference type="InterPro" id="IPR047164">
    <property type="entry name" value="OX2G-like"/>
</dbReference>
<dbReference type="GO" id="GO:0016020">
    <property type="term" value="C:membrane"/>
    <property type="evidence" value="ECO:0007669"/>
    <property type="project" value="UniProtKB-SubCell"/>
</dbReference>
<dbReference type="InterPro" id="IPR013162">
    <property type="entry name" value="CD80_C2-set"/>
</dbReference>
<keyword evidence="4 9" id="KW-1133">Transmembrane helix</keyword>